<reference evidence="6" key="1">
    <citation type="journal article" date="2021" name="PeerJ">
        <title>Extensive microbial diversity within the chicken gut microbiome revealed by metagenomics and culture.</title>
        <authorList>
            <person name="Gilroy R."/>
            <person name="Ravi A."/>
            <person name="Getino M."/>
            <person name="Pursley I."/>
            <person name="Horton D.L."/>
            <person name="Alikhan N.F."/>
            <person name="Baker D."/>
            <person name="Gharbi K."/>
            <person name="Hall N."/>
            <person name="Watson M."/>
            <person name="Adriaenssens E.M."/>
            <person name="Foster-Nyarko E."/>
            <person name="Jarju S."/>
            <person name="Secka A."/>
            <person name="Antonio M."/>
            <person name="Oren A."/>
            <person name="Chaudhuri R.R."/>
            <person name="La Ragione R."/>
            <person name="Hildebrand F."/>
            <person name="Pallen M.J."/>
        </authorList>
    </citation>
    <scope>NUCLEOTIDE SEQUENCE</scope>
    <source>
        <strain evidence="6">ChiGjej1B1-98</strain>
    </source>
</reference>
<dbReference type="Gene3D" id="1.10.357.10">
    <property type="entry name" value="Tetracycline Repressor, domain 2"/>
    <property type="match status" value="1"/>
</dbReference>
<gene>
    <name evidence="6" type="ORF">H9830_11855</name>
</gene>
<name>A0A9D1YXF8_9MICO</name>
<dbReference type="Pfam" id="PF00440">
    <property type="entry name" value="TetR_N"/>
    <property type="match status" value="1"/>
</dbReference>
<evidence type="ECO:0000256" key="1">
    <source>
        <dbReference type="ARBA" id="ARBA00023015"/>
    </source>
</evidence>
<evidence type="ECO:0000259" key="5">
    <source>
        <dbReference type="PROSITE" id="PS50977"/>
    </source>
</evidence>
<dbReference type="SUPFAM" id="SSF46689">
    <property type="entry name" value="Homeodomain-like"/>
    <property type="match status" value="1"/>
</dbReference>
<accession>A0A9D1YXF8</accession>
<protein>
    <submittedName>
        <fullName evidence="6">TetR/AcrR family transcriptional regulator</fullName>
    </submittedName>
</protein>
<dbReference type="PANTHER" id="PTHR30055">
    <property type="entry name" value="HTH-TYPE TRANSCRIPTIONAL REGULATOR RUTR"/>
    <property type="match status" value="1"/>
</dbReference>
<dbReference type="EMBL" id="DXDC01000357">
    <property type="protein sequence ID" value="HIY66957.1"/>
    <property type="molecule type" value="Genomic_DNA"/>
</dbReference>
<evidence type="ECO:0000313" key="6">
    <source>
        <dbReference type="EMBL" id="HIY66957.1"/>
    </source>
</evidence>
<evidence type="ECO:0000313" key="7">
    <source>
        <dbReference type="Proteomes" id="UP000824005"/>
    </source>
</evidence>
<feature type="DNA-binding region" description="H-T-H motif" evidence="4">
    <location>
        <begin position="36"/>
        <end position="55"/>
    </location>
</feature>
<dbReference type="InterPro" id="IPR050109">
    <property type="entry name" value="HTH-type_TetR-like_transc_reg"/>
</dbReference>
<evidence type="ECO:0000256" key="3">
    <source>
        <dbReference type="ARBA" id="ARBA00023163"/>
    </source>
</evidence>
<evidence type="ECO:0000256" key="4">
    <source>
        <dbReference type="PROSITE-ProRule" id="PRU00335"/>
    </source>
</evidence>
<sequence>MTNQTRARARHKTTTRRAIQTAAIELYEERGYDETKVEDIVERAGVSQRSFFRYFPYKELTLFSDDHTEHLAELVLTAPSHFNAIETLDWATAQLFLIPTTELDRRRQAIRNQLGDDARVQRQLAYLHESLSIRLRDAYVRRLGIDPADTSDLRPQILVGLYLSLATEVSGRSQSPEETRQRWLASLRSLLWEVGTAIDIYMLGCGGGD</sequence>
<dbReference type="PROSITE" id="PS50977">
    <property type="entry name" value="HTH_TETR_2"/>
    <property type="match status" value="1"/>
</dbReference>
<keyword evidence="3" id="KW-0804">Transcription</keyword>
<dbReference type="Proteomes" id="UP000824005">
    <property type="component" value="Unassembled WGS sequence"/>
</dbReference>
<dbReference type="GO" id="GO:0000976">
    <property type="term" value="F:transcription cis-regulatory region binding"/>
    <property type="evidence" value="ECO:0007669"/>
    <property type="project" value="TreeGrafter"/>
</dbReference>
<dbReference type="AlphaFoldDB" id="A0A9D1YXF8"/>
<reference evidence="6" key="2">
    <citation type="submission" date="2021-04" db="EMBL/GenBank/DDBJ databases">
        <authorList>
            <person name="Gilroy R."/>
        </authorList>
    </citation>
    <scope>NUCLEOTIDE SEQUENCE</scope>
    <source>
        <strain evidence="6">ChiGjej1B1-98</strain>
    </source>
</reference>
<dbReference type="PRINTS" id="PR00455">
    <property type="entry name" value="HTHTETR"/>
</dbReference>
<organism evidence="6 7">
    <name type="scientific">Candidatus Agrococcus pullicola</name>
    <dbReference type="NCBI Taxonomy" id="2838429"/>
    <lineage>
        <taxon>Bacteria</taxon>
        <taxon>Bacillati</taxon>
        <taxon>Actinomycetota</taxon>
        <taxon>Actinomycetes</taxon>
        <taxon>Micrococcales</taxon>
        <taxon>Microbacteriaceae</taxon>
        <taxon>Agrococcus</taxon>
    </lineage>
</organism>
<dbReference type="InterPro" id="IPR009057">
    <property type="entry name" value="Homeodomain-like_sf"/>
</dbReference>
<comment type="caution">
    <text evidence="6">The sequence shown here is derived from an EMBL/GenBank/DDBJ whole genome shotgun (WGS) entry which is preliminary data.</text>
</comment>
<proteinExistence type="predicted"/>
<feature type="domain" description="HTH tetR-type" evidence="5">
    <location>
        <begin position="13"/>
        <end position="73"/>
    </location>
</feature>
<dbReference type="PANTHER" id="PTHR30055:SF234">
    <property type="entry name" value="HTH-TYPE TRANSCRIPTIONAL REGULATOR BETI"/>
    <property type="match status" value="1"/>
</dbReference>
<dbReference type="InterPro" id="IPR001647">
    <property type="entry name" value="HTH_TetR"/>
</dbReference>
<dbReference type="GO" id="GO:0003700">
    <property type="term" value="F:DNA-binding transcription factor activity"/>
    <property type="evidence" value="ECO:0007669"/>
    <property type="project" value="TreeGrafter"/>
</dbReference>
<evidence type="ECO:0000256" key="2">
    <source>
        <dbReference type="ARBA" id="ARBA00023125"/>
    </source>
</evidence>
<keyword evidence="2 4" id="KW-0238">DNA-binding</keyword>
<keyword evidence="1" id="KW-0805">Transcription regulation</keyword>